<feature type="domain" description="Putative auto-transporter adhesin head GIN" evidence="3">
    <location>
        <begin position="42"/>
        <end position="222"/>
    </location>
</feature>
<feature type="region of interest" description="Disordered" evidence="1">
    <location>
        <begin position="218"/>
        <end position="239"/>
    </location>
</feature>
<dbReference type="PROSITE" id="PS51257">
    <property type="entry name" value="PROKAR_LIPOPROTEIN"/>
    <property type="match status" value="1"/>
</dbReference>
<keyword evidence="5" id="KW-1185">Reference proteome</keyword>
<feature type="chain" id="PRO_5037247486" description="Putative auto-transporter adhesin head GIN domain-containing protein" evidence="2">
    <location>
        <begin position="26"/>
        <end position="239"/>
    </location>
</feature>
<evidence type="ECO:0000256" key="1">
    <source>
        <dbReference type="SAM" id="MobiDB-lite"/>
    </source>
</evidence>
<feature type="signal peptide" evidence="2">
    <location>
        <begin position="1"/>
        <end position="25"/>
    </location>
</feature>
<dbReference type="RefSeq" id="WP_166585844.1">
    <property type="nucleotide sequence ID" value="NZ_WWEO01000042.1"/>
</dbReference>
<dbReference type="PANTHER" id="PTHR39200">
    <property type="entry name" value="HYPOTHETICAL EXPORTED PROTEIN"/>
    <property type="match status" value="1"/>
</dbReference>
<dbReference type="AlphaFoldDB" id="A0A965ZGS3"/>
<dbReference type="EMBL" id="WWEO01000042">
    <property type="protein sequence ID" value="NCD69868.1"/>
    <property type="molecule type" value="Genomic_DNA"/>
</dbReference>
<evidence type="ECO:0000313" key="5">
    <source>
        <dbReference type="Proteomes" id="UP000638732"/>
    </source>
</evidence>
<name>A0A965ZGS3_9SPHI</name>
<reference evidence="4" key="2">
    <citation type="submission" date="2020-10" db="EMBL/GenBank/DDBJ databases">
        <title>Mucilaginibacter sp. nov., isolated from soil.</title>
        <authorList>
            <person name="Jeon C.O."/>
        </authorList>
    </citation>
    <scope>NUCLEOTIDE SEQUENCE</scope>
    <source>
        <strain evidence="4">R11</strain>
    </source>
</reference>
<sequence length="239" mass="25423">MKKITIVLSVAVLALLCVFSSCQFGCIKGSGNANTETRNLGNFKRIEIQGGFKVHLKQDSSMDVKVTADDNLMKYIRTSISNGTLHIYSKKSLCSKTDMAINIGVGQLQLIRAEGAIELTGEGKLNVQNIKFDLSGANRITLDLDAANIKTDASGANELHLSGQAASHTIDMSGSGKVFAFDMPTGDYSIETAGASHCEINVLKTLKINTTGASDVQYKGSPSTIQNQKSGASKVTKVD</sequence>
<dbReference type="Gene3D" id="2.160.20.120">
    <property type="match status" value="1"/>
</dbReference>
<proteinExistence type="predicted"/>
<organism evidence="4 5">
    <name type="scientific">Mucilaginibacter agri</name>
    <dbReference type="NCBI Taxonomy" id="2695265"/>
    <lineage>
        <taxon>Bacteria</taxon>
        <taxon>Pseudomonadati</taxon>
        <taxon>Bacteroidota</taxon>
        <taxon>Sphingobacteriia</taxon>
        <taxon>Sphingobacteriales</taxon>
        <taxon>Sphingobacteriaceae</taxon>
        <taxon>Mucilaginibacter</taxon>
    </lineage>
</organism>
<feature type="compositionally biased region" description="Polar residues" evidence="1">
    <location>
        <begin position="218"/>
        <end position="233"/>
    </location>
</feature>
<reference evidence="4" key="1">
    <citation type="submission" date="2020-01" db="EMBL/GenBank/DDBJ databases">
        <authorList>
            <person name="Seo Y.L."/>
        </authorList>
    </citation>
    <scope>NUCLEOTIDE SEQUENCE</scope>
    <source>
        <strain evidence="4">R11</strain>
    </source>
</reference>
<protein>
    <recommendedName>
        <fullName evidence="3">Putative auto-transporter adhesin head GIN domain-containing protein</fullName>
    </recommendedName>
</protein>
<keyword evidence="2" id="KW-0732">Signal</keyword>
<evidence type="ECO:0000313" key="4">
    <source>
        <dbReference type="EMBL" id="NCD69868.1"/>
    </source>
</evidence>
<evidence type="ECO:0000259" key="3">
    <source>
        <dbReference type="Pfam" id="PF10988"/>
    </source>
</evidence>
<dbReference type="PANTHER" id="PTHR39200:SF1">
    <property type="entry name" value="AUTO-TRANSPORTER ADHESIN HEAD GIN DOMAIN-CONTAINING PROTEIN-RELATED"/>
    <property type="match status" value="1"/>
</dbReference>
<dbReference type="InterPro" id="IPR021255">
    <property type="entry name" value="DUF2807"/>
</dbReference>
<evidence type="ECO:0000256" key="2">
    <source>
        <dbReference type="SAM" id="SignalP"/>
    </source>
</evidence>
<dbReference type="Proteomes" id="UP000638732">
    <property type="component" value="Unassembled WGS sequence"/>
</dbReference>
<gene>
    <name evidence="4" type="ORF">GSY63_10920</name>
</gene>
<dbReference type="Pfam" id="PF10988">
    <property type="entry name" value="DUF2807"/>
    <property type="match status" value="1"/>
</dbReference>
<comment type="caution">
    <text evidence="4">The sequence shown here is derived from an EMBL/GenBank/DDBJ whole genome shotgun (WGS) entry which is preliminary data.</text>
</comment>
<accession>A0A965ZGS3</accession>